<dbReference type="GO" id="GO:0003677">
    <property type="term" value="F:DNA binding"/>
    <property type="evidence" value="ECO:0007669"/>
    <property type="project" value="InterPro"/>
</dbReference>
<dbReference type="Proteomes" id="UP000221165">
    <property type="component" value="Unassembled WGS sequence"/>
</dbReference>
<sequence length="316" mass="34685">MLQKISLELLNSARLSTERLLHMLEHPQAEKYVRGCFVKVPQPSSSPSNEGSSFLLLPPSPGWVCQIVGIRSCEPYIVRSGVGGVSTPAGERNASGGGGAGGGMSCSYKLVLRVAPKASAKFDREFALTELLNTPVTPIEFEEWKRKLQEFDSVDDLAKRIKAKVQQLKEFTFTDEDVQTILARKQQDSGGGSAVTTSGNLLKQLMSIKHDLDSLNASLSSISTASSSRRDMKEKLQVLMSKKAEIEARIARRKAAGGDQRKPGFLHGFLSMEKRRQKLQQASFLQPTKRNCTRDLVSKRNEALHSDHFSLPGGGK</sequence>
<accession>A0A2C6KD02</accession>
<comment type="caution">
    <text evidence="2">The sequence shown here is derived from an EMBL/GenBank/DDBJ whole genome shotgun (WGS) entry which is preliminary data.</text>
</comment>
<feature type="domain" description="Plus3" evidence="1">
    <location>
        <begin position="10"/>
        <end position="148"/>
    </location>
</feature>
<feature type="non-terminal residue" evidence="2">
    <location>
        <position position="316"/>
    </location>
</feature>
<dbReference type="OrthoDB" id="364798at2759"/>
<evidence type="ECO:0000313" key="3">
    <source>
        <dbReference type="Proteomes" id="UP000221165"/>
    </source>
</evidence>
<dbReference type="GeneID" id="94434841"/>
<dbReference type="RefSeq" id="XP_067916394.1">
    <property type="nucleotide sequence ID" value="XM_068071630.1"/>
</dbReference>
<protein>
    <submittedName>
        <fullName evidence="2">Rna polymerase-associated protein rtf1</fullName>
    </submittedName>
</protein>
<dbReference type="SUPFAM" id="SSF159042">
    <property type="entry name" value="Plus3-like"/>
    <property type="match status" value="1"/>
</dbReference>
<name>A0A2C6KD02_9APIC</name>
<organism evidence="2 3">
    <name type="scientific">Cystoisospora suis</name>
    <dbReference type="NCBI Taxonomy" id="483139"/>
    <lineage>
        <taxon>Eukaryota</taxon>
        <taxon>Sar</taxon>
        <taxon>Alveolata</taxon>
        <taxon>Apicomplexa</taxon>
        <taxon>Conoidasida</taxon>
        <taxon>Coccidia</taxon>
        <taxon>Eucoccidiorida</taxon>
        <taxon>Eimeriorina</taxon>
        <taxon>Sarcocystidae</taxon>
        <taxon>Cystoisospora</taxon>
    </lineage>
</organism>
<dbReference type="Pfam" id="PF03126">
    <property type="entry name" value="Plus-3"/>
    <property type="match status" value="1"/>
</dbReference>
<dbReference type="VEuPathDB" id="ToxoDB:CSUI_011532"/>
<dbReference type="EMBL" id="MIGC01013002">
    <property type="protein sequence ID" value="PHJ14658.1"/>
    <property type="molecule type" value="Genomic_DNA"/>
</dbReference>
<proteinExistence type="predicted"/>
<evidence type="ECO:0000259" key="1">
    <source>
        <dbReference type="Pfam" id="PF03126"/>
    </source>
</evidence>
<dbReference type="InterPro" id="IPR036128">
    <property type="entry name" value="Plus3-like_sf"/>
</dbReference>
<reference evidence="2 3" key="1">
    <citation type="journal article" date="2017" name="Int. J. Parasitol.">
        <title>The genome of the protozoan parasite Cystoisospora suis and a reverse vaccinology approach to identify vaccine candidates.</title>
        <authorList>
            <person name="Palmieri N."/>
            <person name="Shrestha A."/>
            <person name="Ruttkowski B."/>
            <person name="Beck T."/>
            <person name="Vogl C."/>
            <person name="Tomley F."/>
            <person name="Blake D.P."/>
            <person name="Joachim A."/>
        </authorList>
    </citation>
    <scope>NUCLEOTIDE SEQUENCE [LARGE SCALE GENOMIC DNA]</scope>
    <source>
        <strain evidence="2 3">Wien I</strain>
    </source>
</reference>
<dbReference type="Gene3D" id="3.90.70.200">
    <property type="entry name" value="Plus-3 domain"/>
    <property type="match status" value="1"/>
</dbReference>
<dbReference type="InterPro" id="IPR004343">
    <property type="entry name" value="Plus-3_dom"/>
</dbReference>
<dbReference type="AlphaFoldDB" id="A0A2C6KD02"/>
<gene>
    <name evidence="2" type="ORF">CSUI_011532</name>
</gene>
<keyword evidence="3" id="KW-1185">Reference proteome</keyword>
<evidence type="ECO:0000313" key="2">
    <source>
        <dbReference type="EMBL" id="PHJ14658.1"/>
    </source>
</evidence>